<dbReference type="Proteomes" id="UP000281813">
    <property type="component" value="Unassembled WGS sequence"/>
</dbReference>
<keyword evidence="1" id="KW-0472">Membrane</keyword>
<evidence type="ECO:0000313" key="3">
    <source>
        <dbReference type="Proteomes" id="UP000281813"/>
    </source>
</evidence>
<protein>
    <submittedName>
        <fullName evidence="2">Uncharacterized protein</fullName>
    </submittedName>
</protein>
<keyword evidence="1" id="KW-0812">Transmembrane</keyword>
<keyword evidence="1" id="KW-1133">Transmembrane helix</keyword>
<comment type="caution">
    <text evidence="2">The sequence shown here is derived from an EMBL/GenBank/DDBJ whole genome shotgun (WGS) entry which is preliminary data.</text>
</comment>
<reference evidence="2 3" key="1">
    <citation type="journal article" date="2015" name="Antonie Van Leeuwenhoek">
        <title>Oceanobacillus bengalensis sp. nov., a bacterium isolated from seawater of the Bay of Bengal.</title>
        <authorList>
            <person name="Yongchang O."/>
            <person name="Xiang W."/>
            <person name="Wang G."/>
        </authorList>
    </citation>
    <scope>NUCLEOTIDE SEQUENCE [LARGE SCALE GENOMIC DNA]</scope>
    <source>
        <strain evidence="2 3">MCCC 1K00260</strain>
    </source>
</reference>
<feature type="transmembrane region" description="Helical" evidence="1">
    <location>
        <begin position="42"/>
        <end position="62"/>
    </location>
</feature>
<accession>A0A494Z474</accession>
<evidence type="ECO:0000313" key="2">
    <source>
        <dbReference type="EMBL" id="RKQ17297.1"/>
    </source>
</evidence>
<feature type="transmembrane region" description="Helical" evidence="1">
    <location>
        <begin position="12"/>
        <end position="30"/>
    </location>
</feature>
<dbReference type="AlphaFoldDB" id="A0A494Z474"/>
<dbReference type="EMBL" id="RBZO01000005">
    <property type="protein sequence ID" value="RKQ17297.1"/>
    <property type="molecule type" value="Genomic_DNA"/>
</dbReference>
<evidence type="ECO:0000256" key="1">
    <source>
        <dbReference type="SAM" id="Phobius"/>
    </source>
</evidence>
<name>A0A494Z474_9BACI</name>
<proteinExistence type="predicted"/>
<organism evidence="2 3">
    <name type="scientific">Oceanobacillus bengalensis</name>
    <dbReference type="NCBI Taxonomy" id="1435466"/>
    <lineage>
        <taxon>Bacteria</taxon>
        <taxon>Bacillati</taxon>
        <taxon>Bacillota</taxon>
        <taxon>Bacilli</taxon>
        <taxon>Bacillales</taxon>
        <taxon>Bacillaceae</taxon>
        <taxon>Oceanobacillus</taxon>
    </lineage>
</organism>
<gene>
    <name evidence="2" type="ORF">D8M05_04515</name>
</gene>
<keyword evidence="3" id="KW-1185">Reference proteome</keyword>
<sequence>MKPSIKSLKRYFIGNIILFTFLTIVYYINYQSNDSSVLTLENFTLVIGITLLLVSTLSYISMKIYEKKRNKKNRDKKAIYF</sequence>